<organism evidence="9 14">
    <name type="scientific">Aplysia californica</name>
    <name type="common">California sea hare</name>
    <dbReference type="NCBI Taxonomy" id="6500"/>
    <lineage>
        <taxon>Eukaryota</taxon>
        <taxon>Metazoa</taxon>
        <taxon>Spiralia</taxon>
        <taxon>Lophotrochozoa</taxon>
        <taxon>Mollusca</taxon>
        <taxon>Gastropoda</taxon>
        <taxon>Heterobranchia</taxon>
        <taxon>Euthyneura</taxon>
        <taxon>Tectipleura</taxon>
        <taxon>Aplysiida</taxon>
        <taxon>Aplysioidea</taxon>
        <taxon>Aplysiidae</taxon>
        <taxon>Aplysia</taxon>
    </lineage>
</organism>
<name>A0ABM1VX40_APLCA</name>
<dbReference type="InterPro" id="IPR008166">
    <property type="entry name" value="Glyco_transf_92"/>
</dbReference>
<evidence type="ECO:0000313" key="10">
    <source>
        <dbReference type="RefSeq" id="XP_005102644.2"/>
    </source>
</evidence>
<dbReference type="Proteomes" id="UP000694888">
    <property type="component" value="Unplaced"/>
</dbReference>
<keyword evidence="7 8" id="KW-0472">Membrane</keyword>
<comment type="similarity">
    <text evidence="2 8">Belongs to the glycosyltransferase 92 family.</text>
</comment>
<reference evidence="10 11" key="1">
    <citation type="submission" date="2025-05" db="UniProtKB">
        <authorList>
            <consortium name="RefSeq"/>
        </authorList>
    </citation>
    <scope>IDENTIFICATION</scope>
</reference>
<evidence type="ECO:0000256" key="1">
    <source>
        <dbReference type="ARBA" id="ARBA00004167"/>
    </source>
</evidence>
<evidence type="ECO:0000313" key="14">
    <source>
        <dbReference type="RefSeq" id="XP_035826982.1"/>
    </source>
</evidence>
<comment type="subcellular location">
    <subcellularLocation>
        <location evidence="1">Membrane</location>
        <topology evidence="1">Single-pass membrane protein</topology>
    </subcellularLocation>
</comment>
<dbReference type="RefSeq" id="XP_005103537.2">
    <property type="nucleotide sequence ID" value="XM_005103480.3"/>
</dbReference>
<dbReference type="GeneID" id="101850097"/>
<dbReference type="RefSeq" id="XP_035826981.1">
    <property type="nucleotide sequence ID" value="XM_035971088.1"/>
</dbReference>
<dbReference type="PANTHER" id="PTHR21461:SF69">
    <property type="entry name" value="GLYCOSYLTRANSFERASE FAMILY 92 PROTEIN"/>
    <property type="match status" value="1"/>
</dbReference>
<evidence type="ECO:0000256" key="5">
    <source>
        <dbReference type="ARBA" id="ARBA00022692"/>
    </source>
</evidence>
<dbReference type="RefSeq" id="XP_005102644.2">
    <property type="nucleotide sequence ID" value="XM_005102587.3"/>
</dbReference>
<keyword evidence="5 8" id="KW-0812">Transmembrane</keyword>
<accession>A0ABM1VX40</accession>
<dbReference type="RefSeq" id="XP_035826979.1">
    <property type="nucleotide sequence ID" value="XM_035971086.1"/>
</dbReference>
<keyword evidence="6 8" id="KW-1133">Transmembrane helix</keyword>
<evidence type="ECO:0000256" key="3">
    <source>
        <dbReference type="ARBA" id="ARBA00022676"/>
    </source>
</evidence>
<protein>
    <recommendedName>
        <fullName evidence="8">Glycosyltransferase family 92 protein</fullName>
        <ecNumber evidence="8">2.4.1.-</ecNumber>
    </recommendedName>
</protein>
<dbReference type="GeneID" id="101857582"/>
<evidence type="ECO:0000256" key="2">
    <source>
        <dbReference type="ARBA" id="ARBA00007647"/>
    </source>
</evidence>
<evidence type="ECO:0000256" key="8">
    <source>
        <dbReference type="RuleBase" id="RU366017"/>
    </source>
</evidence>
<gene>
    <name evidence="11 12 13 14" type="primary">LOC101857582</name>
    <name evidence="10" type="synonym">LOC101850097</name>
</gene>
<feature type="transmembrane region" description="Helical" evidence="8">
    <location>
        <begin position="15"/>
        <end position="38"/>
    </location>
</feature>
<evidence type="ECO:0000256" key="7">
    <source>
        <dbReference type="ARBA" id="ARBA00023136"/>
    </source>
</evidence>
<dbReference type="EC" id="2.4.1.-" evidence="8"/>
<dbReference type="PANTHER" id="PTHR21461">
    <property type="entry name" value="GLYCOSYLTRANSFERASE FAMILY 92 PROTEIN"/>
    <property type="match status" value="1"/>
</dbReference>
<evidence type="ECO:0000256" key="6">
    <source>
        <dbReference type="ARBA" id="ARBA00022989"/>
    </source>
</evidence>
<evidence type="ECO:0000313" key="13">
    <source>
        <dbReference type="RefSeq" id="XP_035826981.1"/>
    </source>
</evidence>
<evidence type="ECO:0000313" key="11">
    <source>
        <dbReference type="RefSeq" id="XP_005103537.2"/>
    </source>
</evidence>
<dbReference type="RefSeq" id="XP_035826982.1">
    <property type="nucleotide sequence ID" value="XM_035971089.1"/>
</dbReference>
<keyword evidence="3 8" id="KW-0328">Glycosyltransferase</keyword>
<keyword evidence="9" id="KW-1185">Reference proteome</keyword>
<dbReference type="Pfam" id="PF01697">
    <property type="entry name" value="Glyco_transf_92"/>
    <property type="match status" value="1"/>
</dbReference>
<keyword evidence="4 8" id="KW-0808">Transferase</keyword>
<evidence type="ECO:0000313" key="9">
    <source>
        <dbReference type="Proteomes" id="UP000694888"/>
    </source>
</evidence>
<evidence type="ECO:0000256" key="4">
    <source>
        <dbReference type="ARBA" id="ARBA00022679"/>
    </source>
</evidence>
<evidence type="ECO:0000313" key="12">
    <source>
        <dbReference type="RefSeq" id="XP_035826979.1"/>
    </source>
</evidence>
<proteinExistence type="inferred from homology"/>
<sequence>MVAIEGRKRAMRLNLSNLVGCVMMVVTALVILNVVVILQSPRAEPDFFSQSQQSPDRDVSVFQPKAWGEDTRRPATAHNVTADLPRIKVKVISTQVCPGLSVEFSTSADGTFQRVDGYRALLYSAHLDEEEGVVRVVLLRLRTNPKGGLLCQGWYPGREGEPLEVVEGGIMDLPESHGRSFTTSLLTCPLAAKRDGSRLVAVSVVVKKCDVAPNLLFLSEVSNSTLRDFTVCVTPLNFRYSRAYELVEMIELNKVLGAQKIVFYNFSTGYNVDKALQYYTLRGDVEILPWHLPLRTDTWPPTKNPPEIHYFGQMAALNDCLYRYRASSRYIVFQDLDEFIVPKTYANWSEMVSVRQAKQPKVSAFQFRCVFFRKEWPKLAEDFEGNDVALRYNSVVLRHTLRETKILAHNVRSKFIVIPKKTKVVGIHTLWKHTGVIDKVPDSDALLHHYRSWESPNDQQPKLDDRTLVDKFGPRLVKKLAKSWEALSDIPLDVDLKSYGTSV</sequence>